<proteinExistence type="predicted"/>
<name>A0A2N4SXX1_9MICC</name>
<feature type="domain" description="AB hydrolase-1" evidence="1">
    <location>
        <begin position="62"/>
        <end position="321"/>
    </location>
</feature>
<gene>
    <name evidence="2" type="ORF">AUQ48_16010</name>
</gene>
<dbReference type="SUPFAM" id="SSF53474">
    <property type="entry name" value="alpha/beta-Hydrolases"/>
    <property type="match status" value="1"/>
</dbReference>
<evidence type="ECO:0000313" key="3">
    <source>
        <dbReference type="Proteomes" id="UP000234632"/>
    </source>
</evidence>
<dbReference type="InterPro" id="IPR000073">
    <property type="entry name" value="AB_hydrolase_1"/>
</dbReference>
<dbReference type="PANTHER" id="PTHR43433:SF1">
    <property type="entry name" value="BLL5160 PROTEIN"/>
    <property type="match status" value="1"/>
</dbReference>
<dbReference type="AlphaFoldDB" id="A0A2N4SXX1"/>
<comment type="caution">
    <text evidence="2">The sequence shown here is derived from an EMBL/GenBank/DDBJ whole genome shotgun (WGS) entry which is preliminary data.</text>
</comment>
<dbReference type="GO" id="GO:0003824">
    <property type="term" value="F:catalytic activity"/>
    <property type="evidence" value="ECO:0007669"/>
    <property type="project" value="UniProtKB-ARBA"/>
</dbReference>
<dbReference type="RefSeq" id="WP_101853255.1">
    <property type="nucleotide sequence ID" value="NZ_LOMZ01000002.1"/>
</dbReference>
<sequence length="339" mass="36571">MSGRTTAPWVFLSGAAVAALSGAVRFLVPVSRTADGPAGVRTSDGVELCTEVLGRADAPVTVVFAHGFASHAQEFRYQCQALEQRARVVVFDQRGHGRSGWGTYRSATIDRLGQDLGEVIDQQADEGPIVLVGHSMGGMAVISLAGQRPELFGGRITGVALLSTAAGHLPKMEMPDRVAHVAVRAGLAKAAAWSLWLLAPTIDRVAPFRRPWGRRWLLKQLFGDDQPSPEVFSGVQDTLARTQQSVVSAFYPAMVAYNRTDSLSVLRRIPTLVLTGDRDRTIPWQRGRFLAETIGDRTRFVSVPGAGHMVNLTHPQAVNDALAELLDRTETAPRTSASS</sequence>
<protein>
    <recommendedName>
        <fullName evidence="1">AB hydrolase-1 domain-containing protein</fullName>
    </recommendedName>
</protein>
<organism evidence="2 3">
    <name type="scientific">Kocuria flava</name>
    <dbReference type="NCBI Taxonomy" id="446860"/>
    <lineage>
        <taxon>Bacteria</taxon>
        <taxon>Bacillati</taxon>
        <taxon>Actinomycetota</taxon>
        <taxon>Actinomycetes</taxon>
        <taxon>Micrococcales</taxon>
        <taxon>Micrococcaceae</taxon>
        <taxon>Kocuria</taxon>
    </lineage>
</organism>
<dbReference type="Pfam" id="PF12697">
    <property type="entry name" value="Abhydrolase_6"/>
    <property type="match status" value="1"/>
</dbReference>
<dbReference type="Proteomes" id="UP000234632">
    <property type="component" value="Unassembled WGS sequence"/>
</dbReference>
<dbReference type="EMBL" id="LOMZ01000002">
    <property type="protein sequence ID" value="PLC10827.1"/>
    <property type="molecule type" value="Genomic_DNA"/>
</dbReference>
<evidence type="ECO:0000313" key="2">
    <source>
        <dbReference type="EMBL" id="PLC10827.1"/>
    </source>
</evidence>
<dbReference type="PANTHER" id="PTHR43433">
    <property type="entry name" value="HYDROLASE, ALPHA/BETA FOLD FAMILY PROTEIN"/>
    <property type="match status" value="1"/>
</dbReference>
<reference evidence="2 3" key="1">
    <citation type="submission" date="2015-12" db="EMBL/GenBank/DDBJ databases">
        <authorList>
            <person name="Shamseldin A."/>
            <person name="Moawad H."/>
            <person name="Abd El-Rahim W.M."/>
            <person name="Sadowsky M.J."/>
        </authorList>
    </citation>
    <scope>NUCLEOTIDE SEQUENCE [LARGE SCALE GENOMIC DNA]</scope>
    <source>
        <strain evidence="2 3">S43</strain>
    </source>
</reference>
<dbReference type="InterPro" id="IPR050471">
    <property type="entry name" value="AB_hydrolase"/>
</dbReference>
<dbReference type="InterPro" id="IPR029058">
    <property type="entry name" value="AB_hydrolase_fold"/>
</dbReference>
<accession>A0A2N4SXX1</accession>
<evidence type="ECO:0000259" key="1">
    <source>
        <dbReference type="Pfam" id="PF12697"/>
    </source>
</evidence>
<dbReference type="Gene3D" id="3.40.50.1820">
    <property type="entry name" value="alpha/beta hydrolase"/>
    <property type="match status" value="1"/>
</dbReference>